<keyword evidence="5 9" id="KW-0784">Thiamine biosynthesis</keyword>
<feature type="binding site" evidence="9">
    <location>
        <begin position="143"/>
        <end position="145"/>
    </location>
    <ligand>
        <name>2-[(2R,5Z)-2-carboxy-4-methylthiazol-5(2H)-ylidene]ethyl phosphate</name>
        <dbReference type="ChEBI" id="CHEBI:62899"/>
    </ligand>
</feature>
<dbReference type="RefSeq" id="WP_085498192.1">
    <property type="nucleotide sequence ID" value="NZ_FXAZ01000008.1"/>
</dbReference>
<evidence type="ECO:0000256" key="11">
    <source>
        <dbReference type="RuleBase" id="RU004253"/>
    </source>
</evidence>
<keyword evidence="14" id="KW-1185">Reference proteome</keyword>
<evidence type="ECO:0000256" key="2">
    <source>
        <dbReference type="ARBA" id="ARBA00022679"/>
    </source>
</evidence>
<dbReference type="PANTHER" id="PTHR20857:SF15">
    <property type="entry name" value="THIAMINE-PHOSPHATE SYNTHASE"/>
    <property type="match status" value="1"/>
</dbReference>
<feature type="binding site" evidence="9">
    <location>
        <position position="175"/>
    </location>
    <ligand>
        <name>2-[(2R,5Z)-2-carboxy-4-methylthiazol-5(2H)-ylidene]ethyl phosphate</name>
        <dbReference type="ChEBI" id="CHEBI:62899"/>
    </ligand>
</feature>
<dbReference type="EC" id="2.5.1.3" evidence="9"/>
<feature type="binding site" evidence="9">
    <location>
        <position position="117"/>
    </location>
    <ligand>
        <name>4-amino-2-methyl-5-(diphosphooxymethyl)pyrimidine</name>
        <dbReference type="ChEBI" id="CHEBI:57841"/>
    </ligand>
</feature>
<dbReference type="GO" id="GO:0005737">
    <property type="term" value="C:cytoplasm"/>
    <property type="evidence" value="ECO:0007669"/>
    <property type="project" value="TreeGrafter"/>
</dbReference>
<dbReference type="InterPro" id="IPR022998">
    <property type="entry name" value="ThiamineP_synth_TenI"/>
</dbReference>
<comment type="function">
    <text evidence="9">Condenses 4-methyl-5-(beta-hydroxyethyl)thiazole monophosphate (THZ-P) and 2-methyl-4-amino-5-hydroxymethyl pyrimidine pyrophosphate (HMP-PP) to form thiamine monophosphate (TMP).</text>
</comment>
<comment type="catalytic activity">
    <reaction evidence="7 9 10">
        <text>2-(2-carboxy-4-methylthiazol-5-yl)ethyl phosphate + 4-amino-2-methyl-5-(diphosphooxymethyl)pyrimidine + 2 H(+) = thiamine phosphate + CO2 + diphosphate</text>
        <dbReference type="Rhea" id="RHEA:47848"/>
        <dbReference type="ChEBI" id="CHEBI:15378"/>
        <dbReference type="ChEBI" id="CHEBI:16526"/>
        <dbReference type="ChEBI" id="CHEBI:33019"/>
        <dbReference type="ChEBI" id="CHEBI:37575"/>
        <dbReference type="ChEBI" id="CHEBI:57841"/>
        <dbReference type="ChEBI" id="CHEBI:62890"/>
        <dbReference type="EC" id="2.5.1.3"/>
    </reaction>
</comment>
<dbReference type="HAMAP" id="MF_00097">
    <property type="entry name" value="TMP_synthase"/>
    <property type="match status" value="1"/>
</dbReference>
<comment type="cofactor">
    <cofactor evidence="9">
        <name>Mg(2+)</name>
        <dbReference type="ChEBI" id="CHEBI:18420"/>
    </cofactor>
    <text evidence="9">Binds 1 Mg(2+) ion per subunit.</text>
</comment>
<dbReference type="Gene3D" id="3.20.20.70">
    <property type="entry name" value="Aldolase class I"/>
    <property type="match status" value="1"/>
</dbReference>
<keyword evidence="3 9" id="KW-0479">Metal-binding</keyword>
<accession>A0A1X7LUG3</accession>
<evidence type="ECO:0000256" key="7">
    <source>
        <dbReference type="ARBA" id="ARBA00047851"/>
    </source>
</evidence>
<comment type="pathway">
    <text evidence="1 9 11">Cofactor biosynthesis; thiamine diphosphate biosynthesis; thiamine phosphate from 4-amino-2-methyl-5-diphosphomethylpyrimidine and 4-methyl-5-(2-phosphoethyl)-thiazole: step 1/1.</text>
</comment>
<evidence type="ECO:0000256" key="10">
    <source>
        <dbReference type="RuleBase" id="RU003826"/>
    </source>
</evidence>
<comment type="catalytic activity">
    <reaction evidence="6 9 10">
        <text>4-methyl-5-(2-phosphooxyethyl)-thiazole + 4-amino-2-methyl-5-(diphosphooxymethyl)pyrimidine + H(+) = thiamine phosphate + diphosphate</text>
        <dbReference type="Rhea" id="RHEA:22328"/>
        <dbReference type="ChEBI" id="CHEBI:15378"/>
        <dbReference type="ChEBI" id="CHEBI:33019"/>
        <dbReference type="ChEBI" id="CHEBI:37575"/>
        <dbReference type="ChEBI" id="CHEBI:57841"/>
        <dbReference type="ChEBI" id="CHEBI:58296"/>
        <dbReference type="EC" id="2.5.1.3"/>
    </reaction>
</comment>
<sequence>MTRIAQEDLRRQLQAYLVMGSANCAADPVYVLEEAIRGGITMFQYREKGEGACQGADRLALGKALRAICRSHGIPFIVNDDVELALLLEADGVHVGQEDELAADVRKRIGHLILGVSAHTVEEVERAIQDGADYLGLGPIYPTSTKLDARPVQGLELIRKLRMQGITIPLVGIGGITPYNAGPVIEAGADGVAVVSAITQAAPVSEAAALLKEQAGARANR</sequence>
<feature type="binding site" evidence="9">
    <location>
        <position position="79"/>
    </location>
    <ligand>
        <name>4-amino-2-methyl-5-(diphosphooxymethyl)pyrimidine</name>
        <dbReference type="ChEBI" id="CHEBI:57841"/>
    </ligand>
</feature>
<evidence type="ECO:0000256" key="8">
    <source>
        <dbReference type="ARBA" id="ARBA00047883"/>
    </source>
</evidence>
<dbReference type="InterPro" id="IPR013785">
    <property type="entry name" value="Aldolase_TIM"/>
</dbReference>
<name>A0A1X7LUG3_9BACL</name>
<dbReference type="InterPro" id="IPR036206">
    <property type="entry name" value="ThiamineP_synth_sf"/>
</dbReference>
<evidence type="ECO:0000313" key="14">
    <source>
        <dbReference type="Proteomes" id="UP000193834"/>
    </source>
</evidence>
<evidence type="ECO:0000256" key="1">
    <source>
        <dbReference type="ARBA" id="ARBA00005165"/>
    </source>
</evidence>
<evidence type="ECO:0000313" key="13">
    <source>
        <dbReference type="EMBL" id="SMG57518.1"/>
    </source>
</evidence>
<comment type="similarity">
    <text evidence="9 10">Belongs to the thiamine-phosphate synthase family.</text>
</comment>
<feature type="binding site" evidence="9">
    <location>
        <position position="99"/>
    </location>
    <ligand>
        <name>Mg(2+)</name>
        <dbReference type="ChEBI" id="CHEBI:18420"/>
    </ligand>
</feature>
<dbReference type="InterPro" id="IPR034291">
    <property type="entry name" value="TMP_synthase"/>
</dbReference>
<feature type="binding site" evidence="9">
    <location>
        <begin position="195"/>
        <end position="196"/>
    </location>
    <ligand>
        <name>2-[(2R,5Z)-2-carboxy-4-methylthiazol-5(2H)-ylidene]ethyl phosphate</name>
        <dbReference type="ChEBI" id="CHEBI:62899"/>
    </ligand>
</feature>
<keyword evidence="4 9" id="KW-0460">Magnesium</keyword>
<protein>
    <recommendedName>
        <fullName evidence="9">Thiamine-phosphate synthase</fullName>
        <shortName evidence="9">TP synthase</shortName>
        <shortName evidence="9">TPS</shortName>
        <ecNumber evidence="9">2.5.1.3</ecNumber>
    </recommendedName>
    <alternativeName>
        <fullName evidence="9">Thiamine-phosphate pyrophosphorylase</fullName>
        <shortName evidence="9">TMP pyrophosphorylase</shortName>
        <shortName evidence="9">TMP-PPase</shortName>
    </alternativeName>
</protein>
<dbReference type="GO" id="GO:0009228">
    <property type="term" value="P:thiamine biosynthetic process"/>
    <property type="evidence" value="ECO:0007669"/>
    <property type="project" value="UniProtKB-KW"/>
</dbReference>
<dbReference type="PANTHER" id="PTHR20857">
    <property type="entry name" value="THIAMINE-PHOSPHATE PYROPHOSPHORYLASE"/>
    <property type="match status" value="1"/>
</dbReference>
<gene>
    <name evidence="9" type="primary">thiE</name>
    <name evidence="13" type="ORF">SAMN06295960_4461</name>
</gene>
<dbReference type="STRING" id="1852522.SAMN06295960_4461"/>
<feature type="binding site" evidence="9">
    <location>
        <begin position="44"/>
        <end position="48"/>
    </location>
    <ligand>
        <name>4-amino-2-methyl-5-(diphosphooxymethyl)pyrimidine</name>
        <dbReference type="ChEBI" id="CHEBI:57841"/>
    </ligand>
</feature>
<feature type="domain" description="Thiamine phosphate synthase/TenI" evidence="12">
    <location>
        <begin position="16"/>
        <end position="198"/>
    </location>
</feature>
<dbReference type="FunFam" id="3.20.20.70:FF:000096">
    <property type="entry name" value="Thiamine-phosphate synthase"/>
    <property type="match status" value="1"/>
</dbReference>
<evidence type="ECO:0000256" key="9">
    <source>
        <dbReference type="HAMAP-Rule" id="MF_00097"/>
    </source>
</evidence>
<evidence type="ECO:0000256" key="5">
    <source>
        <dbReference type="ARBA" id="ARBA00022977"/>
    </source>
</evidence>
<feature type="binding site" evidence="9">
    <location>
        <position position="146"/>
    </location>
    <ligand>
        <name>4-amino-2-methyl-5-(diphosphooxymethyl)pyrimidine</name>
        <dbReference type="ChEBI" id="CHEBI:57841"/>
    </ligand>
</feature>
<evidence type="ECO:0000256" key="6">
    <source>
        <dbReference type="ARBA" id="ARBA00047334"/>
    </source>
</evidence>
<organism evidence="13 14">
    <name type="scientific">Paenibacillus aquistagni</name>
    <dbReference type="NCBI Taxonomy" id="1852522"/>
    <lineage>
        <taxon>Bacteria</taxon>
        <taxon>Bacillati</taxon>
        <taxon>Bacillota</taxon>
        <taxon>Bacilli</taxon>
        <taxon>Bacillales</taxon>
        <taxon>Paenibacillaceae</taxon>
        <taxon>Paenibacillus</taxon>
    </lineage>
</organism>
<feature type="binding site" evidence="9">
    <location>
        <position position="80"/>
    </location>
    <ligand>
        <name>Mg(2+)</name>
        <dbReference type="ChEBI" id="CHEBI:18420"/>
    </ligand>
</feature>
<evidence type="ECO:0000256" key="4">
    <source>
        <dbReference type="ARBA" id="ARBA00022842"/>
    </source>
</evidence>
<dbReference type="GO" id="GO:0004789">
    <property type="term" value="F:thiamine-phosphate diphosphorylase activity"/>
    <property type="evidence" value="ECO:0007669"/>
    <property type="project" value="UniProtKB-UniRule"/>
</dbReference>
<comment type="catalytic activity">
    <reaction evidence="8 9 10">
        <text>2-[(2R,5Z)-2-carboxy-4-methylthiazol-5(2H)-ylidene]ethyl phosphate + 4-amino-2-methyl-5-(diphosphooxymethyl)pyrimidine + 2 H(+) = thiamine phosphate + CO2 + diphosphate</text>
        <dbReference type="Rhea" id="RHEA:47844"/>
        <dbReference type="ChEBI" id="CHEBI:15378"/>
        <dbReference type="ChEBI" id="CHEBI:16526"/>
        <dbReference type="ChEBI" id="CHEBI:33019"/>
        <dbReference type="ChEBI" id="CHEBI:37575"/>
        <dbReference type="ChEBI" id="CHEBI:57841"/>
        <dbReference type="ChEBI" id="CHEBI:62899"/>
        <dbReference type="EC" id="2.5.1.3"/>
    </reaction>
</comment>
<evidence type="ECO:0000256" key="3">
    <source>
        <dbReference type="ARBA" id="ARBA00022723"/>
    </source>
</evidence>
<dbReference type="GO" id="GO:0000287">
    <property type="term" value="F:magnesium ion binding"/>
    <property type="evidence" value="ECO:0007669"/>
    <property type="project" value="UniProtKB-UniRule"/>
</dbReference>
<dbReference type="GO" id="GO:0009229">
    <property type="term" value="P:thiamine diphosphate biosynthetic process"/>
    <property type="evidence" value="ECO:0007669"/>
    <property type="project" value="UniProtKB-UniRule"/>
</dbReference>
<dbReference type="SUPFAM" id="SSF51391">
    <property type="entry name" value="Thiamin phosphate synthase"/>
    <property type="match status" value="1"/>
</dbReference>
<evidence type="ECO:0000259" key="12">
    <source>
        <dbReference type="Pfam" id="PF02581"/>
    </source>
</evidence>
<dbReference type="Proteomes" id="UP000193834">
    <property type="component" value="Unassembled WGS sequence"/>
</dbReference>
<dbReference type="AlphaFoldDB" id="A0A1X7LUG3"/>
<dbReference type="NCBIfam" id="TIGR00693">
    <property type="entry name" value="thiE"/>
    <property type="match status" value="1"/>
</dbReference>
<dbReference type="UniPathway" id="UPA00060">
    <property type="reaction ID" value="UER00141"/>
</dbReference>
<dbReference type="CDD" id="cd00564">
    <property type="entry name" value="TMP_TenI"/>
    <property type="match status" value="1"/>
</dbReference>
<dbReference type="EMBL" id="FXAZ01000008">
    <property type="protein sequence ID" value="SMG57518.1"/>
    <property type="molecule type" value="Genomic_DNA"/>
</dbReference>
<dbReference type="Pfam" id="PF02581">
    <property type="entry name" value="TMP-TENI"/>
    <property type="match status" value="1"/>
</dbReference>
<reference evidence="13 14" key="1">
    <citation type="submission" date="2017-04" db="EMBL/GenBank/DDBJ databases">
        <authorList>
            <person name="Afonso C.L."/>
            <person name="Miller P.J."/>
            <person name="Scott M.A."/>
            <person name="Spackman E."/>
            <person name="Goraichik I."/>
            <person name="Dimitrov K.M."/>
            <person name="Suarez D.L."/>
            <person name="Swayne D.E."/>
        </authorList>
    </citation>
    <scope>NUCLEOTIDE SEQUENCE [LARGE SCALE GENOMIC DNA]</scope>
    <source>
        <strain evidence="13 14">11</strain>
    </source>
</reference>
<proteinExistence type="inferred from homology"/>
<keyword evidence="2 9" id="KW-0808">Transferase</keyword>
<dbReference type="OrthoDB" id="9812206at2"/>